<evidence type="ECO:0000256" key="3">
    <source>
        <dbReference type="SAM" id="SignalP"/>
    </source>
</evidence>
<dbReference type="AlphaFoldDB" id="E4XU34"/>
<dbReference type="PROSITE" id="PS00018">
    <property type="entry name" value="EF_HAND_1"/>
    <property type="match status" value="2"/>
</dbReference>
<feature type="compositionally biased region" description="Basic and acidic residues" evidence="2">
    <location>
        <begin position="52"/>
        <end position="69"/>
    </location>
</feature>
<keyword evidence="1" id="KW-0106">Calcium</keyword>
<sequence>MKTTLFQWTVALAAILPAMAQQDEPRGERRPHPVPPILAFFDADHDGVLSEKEIQDASKALGRLDHDQDGEITAEEARPPLPPRGPKPPQPPVIAALDADRDGTISAEEMENAPDSLKSLDKNEDGELSPEELHPHGPPPPGPDGKSPQGPPPEERGGESLLEEE</sequence>
<feature type="chain" id="PRO_5003191753" description="EF-hand domain-containing protein" evidence="3">
    <location>
        <begin position="21"/>
        <end position="165"/>
    </location>
</feature>
<evidence type="ECO:0000256" key="2">
    <source>
        <dbReference type="SAM" id="MobiDB-lite"/>
    </source>
</evidence>
<accession>E4XU34</accession>
<evidence type="ECO:0000256" key="1">
    <source>
        <dbReference type="ARBA" id="ARBA00022837"/>
    </source>
</evidence>
<evidence type="ECO:0000313" key="5">
    <source>
        <dbReference type="EMBL" id="CBY13231.1"/>
    </source>
</evidence>
<organism evidence="5">
    <name type="scientific">Oikopleura dioica</name>
    <name type="common">Tunicate</name>
    <dbReference type="NCBI Taxonomy" id="34765"/>
    <lineage>
        <taxon>Eukaryota</taxon>
        <taxon>Metazoa</taxon>
        <taxon>Chordata</taxon>
        <taxon>Tunicata</taxon>
        <taxon>Appendicularia</taxon>
        <taxon>Copelata</taxon>
        <taxon>Oikopleuridae</taxon>
        <taxon>Oikopleura</taxon>
    </lineage>
</organism>
<proteinExistence type="predicted"/>
<dbReference type="InterPro" id="IPR011992">
    <property type="entry name" value="EF-hand-dom_pair"/>
</dbReference>
<feature type="domain" description="EF-hand" evidence="4">
    <location>
        <begin position="93"/>
        <end position="120"/>
    </location>
</feature>
<reference evidence="5" key="1">
    <citation type="journal article" date="2010" name="Science">
        <title>Plasticity of animal genome architecture unmasked by rapid evolution of a pelagic tunicate.</title>
        <authorList>
            <person name="Denoeud F."/>
            <person name="Henriet S."/>
            <person name="Mungpakdee S."/>
            <person name="Aury J.M."/>
            <person name="Da Silva C."/>
            <person name="Brinkmann H."/>
            <person name="Mikhaleva J."/>
            <person name="Olsen L.C."/>
            <person name="Jubin C."/>
            <person name="Canestro C."/>
            <person name="Bouquet J.M."/>
            <person name="Danks G."/>
            <person name="Poulain J."/>
            <person name="Campsteijn C."/>
            <person name="Adamski M."/>
            <person name="Cross I."/>
            <person name="Yadetie F."/>
            <person name="Muffato M."/>
            <person name="Louis A."/>
            <person name="Butcher S."/>
            <person name="Tsagkogeorga G."/>
            <person name="Konrad A."/>
            <person name="Singh S."/>
            <person name="Jensen M.F."/>
            <person name="Cong E.H."/>
            <person name="Eikeseth-Otteraa H."/>
            <person name="Noel B."/>
            <person name="Anthouard V."/>
            <person name="Porcel B.M."/>
            <person name="Kachouri-Lafond R."/>
            <person name="Nishino A."/>
            <person name="Ugolini M."/>
            <person name="Chourrout P."/>
            <person name="Nishida H."/>
            <person name="Aasland R."/>
            <person name="Huzurbazar S."/>
            <person name="Westhof E."/>
            <person name="Delsuc F."/>
            <person name="Lehrach H."/>
            <person name="Reinhardt R."/>
            <person name="Weissenbach J."/>
            <person name="Roy S.W."/>
            <person name="Artiguenave F."/>
            <person name="Postlethwait J.H."/>
            <person name="Manak J.R."/>
            <person name="Thompson E.M."/>
            <person name="Jaillon O."/>
            <person name="Du Pasquier L."/>
            <person name="Boudinot P."/>
            <person name="Liberles D.A."/>
            <person name="Volff J.N."/>
            <person name="Philippe H."/>
            <person name="Lenhard B."/>
            <person name="Roest Crollius H."/>
            <person name="Wincker P."/>
            <person name="Chourrout D."/>
        </authorList>
    </citation>
    <scope>NUCLEOTIDE SEQUENCE [LARGE SCALE GENOMIC DNA]</scope>
</reference>
<gene>
    <name evidence="5" type="ORF">GSOID_T00004008001</name>
</gene>
<feature type="region of interest" description="Disordered" evidence="2">
    <location>
        <begin position="52"/>
        <end position="165"/>
    </location>
</feature>
<dbReference type="PROSITE" id="PS50222">
    <property type="entry name" value="EF_HAND_2"/>
    <property type="match status" value="2"/>
</dbReference>
<dbReference type="Pfam" id="PF13202">
    <property type="entry name" value="EF-hand_5"/>
    <property type="match status" value="4"/>
</dbReference>
<feature type="compositionally biased region" description="Pro residues" evidence="2">
    <location>
        <begin position="79"/>
        <end position="92"/>
    </location>
</feature>
<dbReference type="InParanoid" id="E4XU34"/>
<evidence type="ECO:0000259" key="4">
    <source>
        <dbReference type="PROSITE" id="PS50222"/>
    </source>
</evidence>
<keyword evidence="6" id="KW-1185">Reference proteome</keyword>
<feature type="signal peptide" evidence="3">
    <location>
        <begin position="1"/>
        <end position="20"/>
    </location>
</feature>
<dbReference type="GO" id="GO:0005509">
    <property type="term" value="F:calcium ion binding"/>
    <property type="evidence" value="ECO:0007669"/>
    <property type="project" value="InterPro"/>
</dbReference>
<dbReference type="Proteomes" id="UP000001307">
    <property type="component" value="Unassembled WGS sequence"/>
</dbReference>
<keyword evidence="3" id="KW-0732">Signal</keyword>
<evidence type="ECO:0000313" key="6">
    <source>
        <dbReference type="Proteomes" id="UP000001307"/>
    </source>
</evidence>
<dbReference type="Gene3D" id="1.10.238.10">
    <property type="entry name" value="EF-hand"/>
    <property type="match status" value="2"/>
</dbReference>
<feature type="compositionally biased region" description="Basic and acidic residues" evidence="2">
    <location>
        <begin position="118"/>
        <end position="135"/>
    </location>
</feature>
<dbReference type="InterPro" id="IPR018247">
    <property type="entry name" value="EF_Hand_1_Ca_BS"/>
</dbReference>
<dbReference type="EMBL" id="FN653170">
    <property type="protein sequence ID" value="CBY13231.1"/>
    <property type="molecule type" value="Genomic_DNA"/>
</dbReference>
<protein>
    <recommendedName>
        <fullName evidence="4">EF-hand domain-containing protein</fullName>
    </recommendedName>
</protein>
<name>E4XU34_OIKDI</name>
<dbReference type="InterPro" id="IPR002048">
    <property type="entry name" value="EF_hand_dom"/>
</dbReference>
<feature type="domain" description="EF-hand" evidence="4">
    <location>
        <begin position="37"/>
        <end position="64"/>
    </location>
</feature>
<dbReference type="SUPFAM" id="SSF47473">
    <property type="entry name" value="EF-hand"/>
    <property type="match status" value="1"/>
</dbReference>